<gene>
    <name evidence="1" type="ORF">JIN84_14645</name>
</gene>
<organism evidence="1 2">
    <name type="scientific">Luteolibacter yonseiensis</name>
    <dbReference type="NCBI Taxonomy" id="1144680"/>
    <lineage>
        <taxon>Bacteria</taxon>
        <taxon>Pseudomonadati</taxon>
        <taxon>Verrucomicrobiota</taxon>
        <taxon>Verrucomicrobiia</taxon>
        <taxon>Verrucomicrobiales</taxon>
        <taxon>Verrucomicrobiaceae</taxon>
        <taxon>Luteolibacter</taxon>
    </lineage>
</organism>
<protein>
    <submittedName>
        <fullName evidence="1">Four helix bundle protein</fullName>
    </submittedName>
</protein>
<keyword evidence="2" id="KW-1185">Reference proteome</keyword>
<dbReference type="SUPFAM" id="SSF158446">
    <property type="entry name" value="IVS-encoded protein-like"/>
    <property type="match status" value="1"/>
</dbReference>
<reference evidence="1" key="1">
    <citation type="submission" date="2021-01" db="EMBL/GenBank/DDBJ databases">
        <title>Modified the classification status of verrucomicrobia.</title>
        <authorList>
            <person name="Feng X."/>
        </authorList>
    </citation>
    <scope>NUCLEOTIDE SEQUENCE</scope>
    <source>
        <strain evidence="1">JCM 18052</strain>
    </source>
</reference>
<dbReference type="AlphaFoldDB" id="A0A934VCD7"/>
<name>A0A934VCD7_9BACT</name>
<accession>A0A934VCD7</accession>
<sequence length="132" mass="14923">MSEEVEKERKRESLEERLLEYAAACIRSAERLPGSTAGRHVCGQLIRAGTAPMAHHGEAQGGESADDFIHNMSIALKELRESERWLQLIVRVPMLEDVGPLTKILKESDELQRTFYASIQTARLKSKRRPPL</sequence>
<evidence type="ECO:0000313" key="1">
    <source>
        <dbReference type="EMBL" id="MBK1816861.1"/>
    </source>
</evidence>
<dbReference type="NCBIfam" id="TIGR02436">
    <property type="entry name" value="four helix bundle protein"/>
    <property type="match status" value="1"/>
</dbReference>
<dbReference type="InterPro" id="IPR012657">
    <property type="entry name" value="23S_rRNA-intervening_sequence"/>
</dbReference>
<proteinExistence type="predicted"/>
<dbReference type="Proteomes" id="UP000600139">
    <property type="component" value="Unassembled WGS sequence"/>
</dbReference>
<dbReference type="Pfam" id="PF05635">
    <property type="entry name" value="23S_rRNA_IVP"/>
    <property type="match status" value="1"/>
</dbReference>
<dbReference type="Gene3D" id="1.20.1440.60">
    <property type="entry name" value="23S rRNA-intervening sequence"/>
    <property type="match status" value="1"/>
</dbReference>
<dbReference type="EMBL" id="JAENIK010000011">
    <property type="protein sequence ID" value="MBK1816861.1"/>
    <property type="molecule type" value="Genomic_DNA"/>
</dbReference>
<evidence type="ECO:0000313" key="2">
    <source>
        <dbReference type="Proteomes" id="UP000600139"/>
    </source>
</evidence>
<dbReference type="InterPro" id="IPR036583">
    <property type="entry name" value="23S_rRNA_IVS_sf"/>
</dbReference>
<dbReference type="RefSeq" id="WP_200351786.1">
    <property type="nucleotide sequence ID" value="NZ_BAABHZ010000006.1"/>
</dbReference>
<comment type="caution">
    <text evidence="1">The sequence shown here is derived from an EMBL/GenBank/DDBJ whole genome shotgun (WGS) entry which is preliminary data.</text>
</comment>